<reference evidence="2 3" key="1">
    <citation type="submission" date="2022-11" db="EMBL/GenBank/DDBJ databases">
        <title>Minimal conservation of predation-associated metabolite biosynthetic gene clusters underscores biosynthetic potential of Myxococcota including descriptions for ten novel species: Archangium lansinium sp. nov., Myxococcus landrumus sp. nov., Nannocystis bai.</title>
        <authorList>
            <person name="Ahearne A."/>
            <person name="Stevens C."/>
            <person name="Phillips K."/>
        </authorList>
    </citation>
    <scope>NUCLEOTIDE SEQUENCE [LARGE SCALE GENOMIC DNA]</scope>
    <source>
        <strain evidence="2 3">MIWBW</strain>
    </source>
</reference>
<dbReference type="EMBL" id="JAPNKA010000001">
    <property type="protein sequence ID" value="MCY1078693.1"/>
    <property type="molecule type" value="Genomic_DNA"/>
</dbReference>
<dbReference type="RefSeq" id="WP_267537458.1">
    <property type="nucleotide sequence ID" value="NZ_JAPNKA010000001.1"/>
</dbReference>
<evidence type="ECO:0000313" key="2">
    <source>
        <dbReference type="EMBL" id="MCY1078693.1"/>
    </source>
</evidence>
<evidence type="ECO:0000256" key="1">
    <source>
        <dbReference type="SAM" id="MobiDB-lite"/>
    </source>
</evidence>
<keyword evidence="3" id="KW-1185">Reference proteome</keyword>
<feature type="region of interest" description="Disordered" evidence="1">
    <location>
        <begin position="1"/>
        <end position="21"/>
    </location>
</feature>
<sequence>MSIRKRLSGEPPAQSSLMRNPDGAWKVRGRPLLIRRAYVATDDKRIVVYTAEEPLEGHLDDAWGDVSIPFYELYPGTVLAAVALLHAAARRLPRRDLAIAAAENLLARLRHRGGDRVWLILEKKVADLGTRRFDATLRRAAREVDRRVRHMRSHLPPALVDKAVGPEALAVLTELGPDAFLPRVELSPAQADRLVGHLRRGAWPRVGIGRGDLFLRDELDPYDTWLGLVSFDIEVRELPDVAPITLVEPVGITHYGEPPEEELPLEALANLCTWMGDTRLVLAYRGTLDHHAVLVDGEEERLRIELPRGEGPVTLRVVASSSSGEEER</sequence>
<proteinExistence type="predicted"/>
<gene>
    <name evidence="2" type="ORF">OV287_29920</name>
</gene>
<accession>A0ABT4AAJ2</accession>
<comment type="caution">
    <text evidence="2">The sequence shown here is derived from an EMBL/GenBank/DDBJ whole genome shotgun (WGS) entry which is preliminary data.</text>
</comment>
<organism evidence="2 3">
    <name type="scientific">Archangium lansingense</name>
    <dbReference type="NCBI Taxonomy" id="2995310"/>
    <lineage>
        <taxon>Bacteria</taxon>
        <taxon>Pseudomonadati</taxon>
        <taxon>Myxococcota</taxon>
        <taxon>Myxococcia</taxon>
        <taxon>Myxococcales</taxon>
        <taxon>Cystobacterineae</taxon>
        <taxon>Archangiaceae</taxon>
        <taxon>Archangium</taxon>
    </lineage>
</organism>
<name>A0ABT4AAJ2_9BACT</name>
<dbReference type="Proteomes" id="UP001207654">
    <property type="component" value="Unassembled WGS sequence"/>
</dbReference>
<evidence type="ECO:0000313" key="3">
    <source>
        <dbReference type="Proteomes" id="UP001207654"/>
    </source>
</evidence>
<protein>
    <submittedName>
        <fullName evidence="2">Uncharacterized protein</fullName>
    </submittedName>
</protein>